<evidence type="ECO:0000313" key="1">
    <source>
        <dbReference type="EMBL" id="KZV93653.1"/>
    </source>
</evidence>
<dbReference type="EMBL" id="KV425986">
    <property type="protein sequence ID" value="KZV93653.1"/>
    <property type="molecule type" value="Genomic_DNA"/>
</dbReference>
<protein>
    <submittedName>
        <fullName evidence="1">Uncharacterized protein</fullName>
    </submittedName>
</protein>
<gene>
    <name evidence="1" type="ORF">EXIGLDRAFT_593026</name>
</gene>
<dbReference type="AlphaFoldDB" id="A0A165INK1"/>
<proteinExistence type="predicted"/>
<dbReference type="STRING" id="1314781.A0A165INK1"/>
<accession>A0A165INK1</accession>
<keyword evidence="2" id="KW-1185">Reference proteome</keyword>
<feature type="non-terminal residue" evidence="1">
    <location>
        <position position="225"/>
    </location>
</feature>
<dbReference type="InterPro" id="IPR041078">
    <property type="entry name" value="Plavaka"/>
</dbReference>
<name>A0A165INK1_EXIGL</name>
<reference evidence="1 2" key="1">
    <citation type="journal article" date="2016" name="Mol. Biol. Evol.">
        <title>Comparative Genomics of Early-Diverging Mushroom-Forming Fungi Provides Insights into the Origins of Lignocellulose Decay Capabilities.</title>
        <authorList>
            <person name="Nagy L.G."/>
            <person name="Riley R."/>
            <person name="Tritt A."/>
            <person name="Adam C."/>
            <person name="Daum C."/>
            <person name="Floudas D."/>
            <person name="Sun H."/>
            <person name="Yadav J.S."/>
            <person name="Pangilinan J."/>
            <person name="Larsson K.H."/>
            <person name="Matsuura K."/>
            <person name="Barry K."/>
            <person name="Labutti K."/>
            <person name="Kuo R."/>
            <person name="Ohm R.A."/>
            <person name="Bhattacharya S.S."/>
            <person name="Shirouzu T."/>
            <person name="Yoshinaga Y."/>
            <person name="Martin F.M."/>
            <person name="Grigoriev I.V."/>
            <person name="Hibbett D.S."/>
        </authorList>
    </citation>
    <scope>NUCLEOTIDE SEQUENCE [LARGE SCALE GENOMIC DNA]</scope>
    <source>
        <strain evidence="1 2">HHB12029</strain>
    </source>
</reference>
<feature type="non-terminal residue" evidence="1">
    <location>
        <position position="1"/>
    </location>
</feature>
<evidence type="ECO:0000313" key="2">
    <source>
        <dbReference type="Proteomes" id="UP000077266"/>
    </source>
</evidence>
<dbReference type="OrthoDB" id="3232941at2759"/>
<dbReference type="Proteomes" id="UP000077266">
    <property type="component" value="Unassembled WGS sequence"/>
</dbReference>
<organism evidence="1 2">
    <name type="scientific">Exidia glandulosa HHB12029</name>
    <dbReference type="NCBI Taxonomy" id="1314781"/>
    <lineage>
        <taxon>Eukaryota</taxon>
        <taxon>Fungi</taxon>
        <taxon>Dikarya</taxon>
        <taxon>Basidiomycota</taxon>
        <taxon>Agaricomycotina</taxon>
        <taxon>Agaricomycetes</taxon>
        <taxon>Auriculariales</taxon>
        <taxon>Exidiaceae</taxon>
        <taxon>Exidia</taxon>
    </lineage>
</organism>
<dbReference type="Pfam" id="PF18759">
    <property type="entry name" value="Plavaka"/>
    <property type="match status" value="1"/>
</dbReference>
<sequence length="225" mass="25986">GLNDVPDPFWADWAYANIHCAITSDILHQLIQGVGKHVVQWLSDLAPRRELDARFRRLPIAQGLRHFSDGISKLANVSGAEHRAIFAQLLGCVHGIVPDNAVRAARALFDFLYIAQYECHSDKTLTELSNALTEFHELKGVFEVHGIRADFKLPKLHMMQHYVECIRLFGAPDNYNTEATERLHIDLAKQAFRATNKRNFVRQMCRWLERREAVFWFATYLAWTR</sequence>
<dbReference type="InParanoid" id="A0A165INK1"/>